<reference evidence="1 2" key="1">
    <citation type="submission" date="2020-08" db="EMBL/GenBank/DDBJ databases">
        <title>Sequencing the genomes of 1000 actinobacteria strains.</title>
        <authorList>
            <person name="Klenk H.-P."/>
        </authorList>
    </citation>
    <scope>NUCLEOTIDE SEQUENCE [LARGE SCALE GENOMIC DNA]</scope>
    <source>
        <strain evidence="1 2">DSM 45809</strain>
    </source>
</reference>
<accession>A0A7W7H5B0</accession>
<comment type="caution">
    <text evidence="1">The sequence shown here is derived from an EMBL/GenBank/DDBJ whole genome shotgun (WGS) entry which is preliminary data.</text>
</comment>
<evidence type="ECO:0000313" key="2">
    <source>
        <dbReference type="Proteomes" id="UP000546162"/>
    </source>
</evidence>
<organism evidence="1 2">
    <name type="scientific">Actinoplanes octamycinicus</name>
    <dbReference type="NCBI Taxonomy" id="135948"/>
    <lineage>
        <taxon>Bacteria</taxon>
        <taxon>Bacillati</taxon>
        <taxon>Actinomycetota</taxon>
        <taxon>Actinomycetes</taxon>
        <taxon>Micromonosporales</taxon>
        <taxon>Micromonosporaceae</taxon>
        <taxon>Actinoplanes</taxon>
    </lineage>
</organism>
<dbReference type="Proteomes" id="UP000546162">
    <property type="component" value="Unassembled WGS sequence"/>
</dbReference>
<keyword evidence="2" id="KW-1185">Reference proteome</keyword>
<name>A0A7W7H5B0_9ACTN</name>
<dbReference type="EMBL" id="JACHNB010000001">
    <property type="protein sequence ID" value="MBB4743902.1"/>
    <property type="molecule type" value="Genomic_DNA"/>
</dbReference>
<dbReference type="AlphaFoldDB" id="A0A7W7H5B0"/>
<gene>
    <name evidence="1" type="ORF">BJY16_007361</name>
</gene>
<protein>
    <submittedName>
        <fullName evidence="1">Uncharacterized protein</fullName>
    </submittedName>
</protein>
<sequence length="31" mass="3160">MAEPALHVETRALVAVQAAASQVPAVRASQS</sequence>
<proteinExistence type="predicted"/>
<evidence type="ECO:0000313" key="1">
    <source>
        <dbReference type="EMBL" id="MBB4743902.1"/>
    </source>
</evidence>